<dbReference type="PANTHER" id="PTHR13604">
    <property type="entry name" value="DC12-RELATED"/>
    <property type="match status" value="1"/>
</dbReference>
<proteinExistence type="inferred from homology"/>
<dbReference type="PANTHER" id="PTHR13604:SF0">
    <property type="entry name" value="ABASIC SITE PROCESSING PROTEIN HMCES"/>
    <property type="match status" value="1"/>
</dbReference>
<dbReference type="GO" id="GO:0006508">
    <property type="term" value="P:proteolysis"/>
    <property type="evidence" value="ECO:0007669"/>
    <property type="project" value="UniProtKB-KW"/>
</dbReference>
<evidence type="ECO:0000256" key="7">
    <source>
        <dbReference type="ARBA" id="ARBA00023239"/>
    </source>
</evidence>
<protein>
    <recommendedName>
        <fullName evidence="8">Abasic site processing protein</fullName>
        <ecNumber evidence="8">3.4.-.-</ecNumber>
    </recommendedName>
</protein>
<evidence type="ECO:0000256" key="4">
    <source>
        <dbReference type="ARBA" id="ARBA00022801"/>
    </source>
</evidence>
<dbReference type="Proteomes" id="UP000002332">
    <property type="component" value="Plasmid pQBR103"/>
</dbReference>
<reference evidence="9 10" key="1">
    <citation type="journal article" date="2007" name="ISME J.">
        <title>Sequence-based analysis of pQBR103; a representative of a unique, transfer-proficient mega plasmid resident in the microbial community of sugar beet.</title>
        <authorList>
            <person name="Tett A."/>
            <person name="Spiers A.J."/>
            <person name="Crossman L.C."/>
            <person name="Ager D."/>
            <person name="Ciric L."/>
            <person name="Dow J.M."/>
            <person name="Fry J.C."/>
            <person name="Harris D."/>
            <person name="Lilley A."/>
            <person name="Oliver A."/>
            <person name="Parkhill J."/>
            <person name="Quail M.A."/>
            <person name="Rainey P.B."/>
            <person name="Saunders N.J."/>
            <person name="Seeger K."/>
            <person name="Snyder L.A.S."/>
            <person name="Squares R."/>
            <person name="Thomas C.M."/>
            <person name="Turner S.L."/>
            <person name="Zhang X.-X."/>
            <person name="Field D."/>
            <person name="Bailey M.J."/>
        </authorList>
    </citation>
    <scope>NUCLEOTIDE SEQUENCE [LARGE SCALE GENOMIC DNA]</scope>
    <source>
        <strain evidence="9 10">SBW25</strain>
    </source>
</reference>
<evidence type="ECO:0000256" key="3">
    <source>
        <dbReference type="ARBA" id="ARBA00022763"/>
    </source>
</evidence>
<geneLocation type="plasmid" evidence="9 10">
    <name>pQBR103</name>
</geneLocation>
<name>A4V715_PSEFS</name>
<dbReference type="Pfam" id="PF02586">
    <property type="entry name" value="SRAP"/>
    <property type="match status" value="1"/>
</dbReference>
<dbReference type="GO" id="GO:0106300">
    <property type="term" value="P:protein-DNA covalent cross-linking repair"/>
    <property type="evidence" value="ECO:0007669"/>
    <property type="project" value="InterPro"/>
</dbReference>
<dbReference type="RefSeq" id="WP_011923102.1">
    <property type="nucleotide sequence ID" value="NC_009444.1"/>
</dbReference>
<keyword evidence="6" id="KW-0238">DNA-binding</keyword>
<evidence type="ECO:0000256" key="6">
    <source>
        <dbReference type="ARBA" id="ARBA00023125"/>
    </source>
</evidence>
<evidence type="ECO:0000313" key="9">
    <source>
        <dbReference type="EMBL" id="CAM96326.1"/>
    </source>
</evidence>
<evidence type="ECO:0000313" key="10">
    <source>
        <dbReference type="Proteomes" id="UP000002332"/>
    </source>
</evidence>
<evidence type="ECO:0000256" key="8">
    <source>
        <dbReference type="RuleBase" id="RU364100"/>
    </source>
</evidence>
<keyword evidence="3" id="KW-0227">DNA damage</keyword>
<dbReference type="PATRIC" id="fig|216595.4.peg.160"/>
<dbReference type="SUPFAM" id="SSF143081">
    <property type="entry name" value="BB1717-like"/>
    <property type="match status" value="1"/>
</dbReference>
<keyword evidence="2 8" id="KW-0645">Protease</keyword>
<sequence>MCSHYEAPTEDRLLAGFGVAPTEPYQHDLWPTYLGPFIRLRGSEATDDDQSELEAQVGQFGLLPFWSKDRNLGRRTYNARSETVSSKPSFRDAWKKGQHCVILASGIYEPDWRSGKAVPTRITRSDEGVMAIAGLWDEWHSPEGRLLSFTMLTVNAQNHFMNQYHKPDDEKRSVVILPNGLINDWLRATPEQSMEFMRLYPGDKLKAEAKPK</sequence>
<dbReference type="Gene3D" id="3.90.1680.10">
    <property type="entry name" value="SOS response associated peptidase-like"/>
    <property type="match status" value="1"/>
</dbReference>
<organism evidence="9 10">
    <name type="scientific">Pseudomonas fluorescens (strain SBW25)</name>
    <dbReference type="NCBI Taxonomy" id="216595"/>
    <lineage>
        <taxon>Bacteria</taxon>
        <taxon>Pseudomonadati</taxon>
        <taxon>Pseudomonadota</taxon>
        <taxon>Gammaproteobacteria</taxon>
        <taxon>Pseudomonadales</taxon>
        <taxon>Pseudomonadaceae</taxon>
        <taxon>Pseudomonas</taxon>
    </lineage>
</organism>
<dbReference type="EC" id="3.4.-.-" evidence="8"/>
<gene>
    <name evidence="9" type="ordered locus">pQBR0294</name>
</gene>
<dbReference type="GO" id="GO:0003697">
    <property type="term" value="F:single-stranded DNA binding"/>
    <property type="evidence" value="ECO:0007669"/>
    <property type="project" value="InterPro"/>
</dbReference>
<dbReference type="InterPro" id="IPR036590">
    <property type="entry name" value="SRAP-like"/>
</dbReference>
<evidence type="ECO:0000256" key="5">
    <source>
        <dbReference type="ARBA" id="ARBA00023124"/>
    </source>
</evidence>
<keyword evidence="7" id="KW-0456">Lyase</keyword>
<evidence type="ECO:0000256" key="1">
    <source>
        <dbReference type="ARBA" id="ARBA00008136"/>
    </source>
</evidence>
<keyword evidence="4 8" id="KW-0378">Hydrolase</keyword>
<dbReference type="AlphaFoldDB" id="A4V715"/>
<accession>A4V715</accession>
<evidence type="ECO:0000256" key="2">
    <source>
        <dbReference type="ARBA" id="ARBA00022670"/>
    </source>
</evidence>
<dbReference type="GO" id="GO:0016829">
    <property type="term" value="F:lyase activity"/>
    <property type="evidence" value="ECO:0007669"/>
    <property type="project" value="UniProtKB-KW"/>
</dbReference>
<dbReference type="InterPro" id="IPR003738">
    <property type="entry name" value="SRAP"/>
</dbReference>
<keyword evidence="9" id="KW-0614">Plasmid</keyword>
<comment type="similarity">
    <text evidence="1 8">Belongs to the SOS response-associated peptidase family.</text>
</comment>
<dbReference type="EMBL" id="AM235768">
    <property type="protein sequence ID" value="CAM96326.1"/>
    <property type="molecule type" value="Genomic_DNA"/>
</dbReference>
<keyword evidence="5" id="KW-0190">Covalent protein-DNA linkage</keyword>
<dbReference type="GO" id="GO:0008233">
    <property type="term" value="F:peptidase activity"/>
    <property type="evidence" value="ECO:0007669"/>
    <property type="project" value="UniProtKB-KW"/>
</dbReference>